<evidence type="ECO:0000256" key="7">
    <source>
        <dbReference type="ARBA" id="ARBA00080723"/>
    </source>
</evidence>
<dbReference type="GO" id="GO:0046695">
    <property type="term" value="C:SLIK (SAGA-like) complex"/>
    <property type="evidence" value="ECO:0007669"/>
    <property type="project" value="InterPro"/>
</dbReference>
<dbReference type="InterPro" id="IPR046344">
    <property type="entry name" value="TAF6_C_sf"/>
</dbReference>
<evidence type="ECO:0000259" key="9">
    <source>
        <dbReference type="SMART" id="SM00803"/>
    </source>
</evidence>
<evidence type="ECO:0000256" key="5">
    <source>
        <dbReference type="ARBA" id="ARBA00023242"/>
    </source>
</evidence>
<dbReference type="Gene3D" id="1.10.20.10">
    <property type="entry name" value="Histone, subunit A"/>
    <property type="match status" value="1"/>
</dbReference>
<name>A0A668UBI5_OREAU</name>
<feature type="domain" description="TATA box binding protein associated factor (TAF) histone-like fold" evidence="9">
    <location>
        <begin position="12"/>
        <end position="78"/>
    </location>
</feature>
<evidence type="ECO:0000313" key="11">
    <source>
        <dbReference type="Proteomes" id="UP000472276"/>
    </source>
</evidence>
<comment type="subcellular location">
    <subcellularLocation>
        <location evidence="1">Nucleus</location>
    </subcellularLocation>
</comment>
<comment type="similarity">
    <text evidence="2">Belongs to the TAF6 family.</text>
</comment>
<dbReference type="GeneID" id="116336242"/>
<dbReference type="GO" id="GO:0003713">
    <property type="term" value="F:transcription coactivator activity"/>
    <property type="evidence" value="ECO:0007669"/>
    <property type="project" value="TreeGrafter"/>
</dbReference>
<dbReference type="SMART" id="SM00803">
    <property type="entry name" value="TAF"/>
    <property type="match status" value="1"/>
</dbReference>
<sequence length="638" mass="69413">MAEERRQKHCSVVLPTESMKAMAESVGVGQLQEDSCVALSEEVSYRIKEIAQDALKFMHHGKRRKLTTSDIDNALKLKNVEPLYGFQSQEFIPFRFASGGGRELHFYEEKEVDLSDIINTPLPRVPLDVSLKAHWLSIEGMQPAIPENPPPATKEQQKAESTEPLKVVKPGQEEEGTIQGKSQGTTTPDGKGKEKGLIRLKPRSTHELSVEQQLYYKEITEACVGSCEAKRAEALQSIATDPGLYQMLPRFSTFISEGVRVNVVQNNLALLIYLMRMVKALMDNPTLYLEKYLHELIPAVVTCIVSKQLCLRPDVDNHWALRDFAARLMAQSCKTFSTTTNNIQSRITKTFTKSWLDDKTQWTTRYGCIAGLAELGSDVIKTLIIPRLAVEGARIKAVMEGPVVSNIDKIGAEHVQSLLLKHCASVIAKLRPQPDNVDQYRTDYGYLGPMLCSHVMKARTQAALQAQQVNRTTLTITQPRPTLSVSQSGLSGSSGPRTPSIIKVPSSLTLMSPRPGTPSQPSPPATKYIVMATSAGAASTQQVITLSSSQSASPVTSTVPSATSTLQPLVKLESGSGAGLTASRPLQKYIVVSLPSSASSSLETKSSVLPTSISSSSLDGGMKLERSESPGASTQSPH</sequence>
<feature type="compositionally biased region" description="Low complexity" evidence="8">
    <location>
        <begin position="598"/>
        <end position="617"/>
    </location>
</feature>
<feature type="region of interest" description="Disordered" evidence="8">
    <location>
        <begin position="598"/>
        <end position="638"/>
    </location>
</feature>
<dbReference type="GO" id="GO:0051123">
    <property type="term" value="P:RNA polymerase II preinitiation complex assembly"/>
    <property type="evidence" value="ECO:0007669"/>
    <property type="project" value="TreeGrafter"/>
</dbReference>
<dbReference type="PANTHER" id="PTHR10221">
    <property type="entry name" value="TRANSCRIPTION INITIATION FACTOR TFIID SUBUNIT 6"/>
    <property type="match status" value="1"/>
</dbReference>
<dbReference type="GO" id="GO:0016251">
    <property type="term" value="F:RNA polymerase II general transcription initiation factor activity"/>
    <property type="evidence" value="ECO:0007669"/>
    <property type="project" value="InterPro"/>
</dbReference>
<evidence type="ECO:0000256" key="6">
    <source>
        <dbReference type="ARBA" id="ARBA00040091"/>
    </source>
</evidence>
<keyword evidence="11" id="KW-1185">Reference proteome</keyword>
<keyword evidence="3" id="KW-0805">Transcription regulation</keyword>
<feature type="region of interest" description="Disordered" evidence="8">
    <location>
        <begin position="142"/>
        <end position="197"/>
    </location>
</feature>
<dbReference type="RefSeq" id="XP_031615935.1">
    <property type="nucleotide sequence ID" value="XM_031760075.2"/>
</dbReference>
<dbReference type="Pfam" id="PF07571">
    <property type="entry name" value="TAF6_C"/>
    <property type="match status" value="1"/>
</dbReference>
<organism evidence="10 11">
    <name type="scientific">Oreochromis aureus</name>
    <name type="common">Israeli tilapia</name>
    <name type="synonym">Chromis aureus</name>
    <dbReference type="NCBI Taxonomy" id="47969"/>
    <lineage>
        <taxon>Eukaryota</taxon>
        <taxon>Metazoa</taxon>
        <taxon>Chordata</taxon>
        <taxon>Craniata</taxon>
        <taxon>Vertebrata</taxon>
        <taxon>Euteleostomi</taxon>
        <taxon>Actinopterygii</taxon>
        <taxon>Neopterygii</taxon>
        <taxon>Teleostei</taxon>
        <taxon>Neoteleostei</taxon>
        <taxon>Acanthomorphata</taxon>
        <taxon>Ovalentaria</taxon>
        <taxon>Cichlomorphae</taxon>
        <taxon>Cichliformes</taxon>
        <taxon>Cichlidae</taxon>
        <taxon>African cichlids</taxon>
        <taxon>Pseudocrenilabrinae</taxon>
        <taxon>Oreochromini</taxon>
        <taxon>Oreochromis</taxon>
    </lineage>
</organism>
<dbReference type="GO" id="GO:0000124">
    <property type="term" value="C:SAGA complex"/>
    <property type="evidence" value="ECO:0007669"/>
    <property type="project" value="InterPro"/>
</dbReference>
<dbReference type="CDD" id="cd08050">
    <property type="entry name" value="TAF6C"/>
    <property type="match status" value="1"/>
</dbReference>
<dbReference type="CDD" id="cd22931">
    <property type="entry name" value="HFD_TAF6"/>
    <property type="match status" value="1"/>
</dbReference>
<keyword evidence="5" id="KW-0539">Nucleus</keyword>
<evidence type="ECO:0000256" key="2">
    <source>
        <dbReference type="ARBA" id="ARBA00007688"/>
    </source>
</evidence>
<dbReference type="FunFam" id="1.25.40.770:FF:000001">
    <property type="entry name" value="Transcription initiation factor TFIID subunit 6"/>
    <property type="match status" value="1"/>
</dbReference>
<dbReference type="InterPro" id="IPR011442">
    <property type="entry name" value="TAF6_C"/>
</dbReference>
<reference evidence="10" key="1">
    <citation type="submission" date="2025-08" db="UniProtKB">
        <authorList>
            <consortium name="Ensembl"/>
        </authorList>
    </citation>
    <scope>IDENTIFICATION</scope>
</reference>
<dbReference type="Ensembl" id="ENSOABT00000036679.2">
    <property type="protein sequence ID" value="ENSOABP00000035691.1"/>
    <property type="gene ID" value="ENSOABG00000016429.2"/>
</dbReference>
<dbReference type="AlphaFoldDB" id="A0A668UBI5"/>
<dbReference type="Pfam" id="PF02969">
    <property type="entry name" value="TAF"/>
    <property type="match status" value="1"/>
</dbReference>
<dbReference type="InterPro" id="IPR037796">
    <property type="entry name" value="TAF6"/>
</dbReference>
<protein>
    <recommendedName>
        <fullName evidence="6">Transcription initiation factor TFIID subunit 6</fullName>
    </recommendedName>
    <alternativeName>
        <fullName evidence="7">Transcription initiation factor TFIID 70 kDa subunit</fullName>
    </alternativeName>
</protein>
<feature type="compositionally biased region" description="Polar residues" evidence="8">
    <location>
        <begin position="179"/>
        <end position="188"/>
    </location>
</feature>
<dbReference type="SUPFAM" id="SSF47113">
    <property type="entry name" value="Histone-fold"/>
    <property type="match status" value="1"/>
</dbReference>
<proteinExistence type="inferred from homology"/>
<dbReference type="Proteomes" id="UP000472276">
    <property type="component" value="Unassembled WGS sequence"/>
</dbReference>
<evidence type="ECO:0000313" key="10">
    <source>
        <dbReference type="Ensembl" id="ENSOABP00000035691.1"/>
    </source>
</evidence>
<feature type="compositionally biased region" description="Pro residues" evidence="8">
    <location>
        <begin position="515"/>
        <end position="524"/>
    </location>
</feature>
<dbReference type="InterPro" id="IPR009072">
    <property type="entry name" value="Histone-fold"/>
</dbReference>
<dbReference type="PANTHER" id="PTHR10221:SF9">
    <property type="entry name" value="TRANSCRIPTION INITIATION FACTOR TFIID SUBUNIT 6"/>
    <property type="match status" value="1"/>
</dbReference>
<reference evidence="10" key="2">
    <citation type="submission" date="2025-09" db="UniProtKB">
        <authorList>
            <consortium name="Ensembl"/>
        </authorList>
    </citation>
    <scope>IDENTIFICATION</scope>
</reference>
<dbReference type="GO" id="GO:0005669">
    <property type="term" value="C:transcription factor TFIID complex"/>
    <property type="evidence" value="ECO:0007669"/>
    <property type="project" value="InterPro"/>
</dbReference>
<accession>A0A668UBI5</accession>
<evidence type="ECO:0000256" key="8">
    <source>
        <dbReference type="SAM" id="MobiDB-lite"/>
    </source>
</evidence>
<feature type="region of interest" description="Disordered" evidence="8">
    <location>
        <begin position="478"/>
        <end position="526"/>
    </location>
</feature>
<dbReference type="GO" id="GO:0046982">
    <property type="term" value="F:protein heterodimerization activity"/>
    <property type="evidence" value="ECO:0007669"/>
    <property type="project" value="InterPro"/>
</dbReference>
<gene>
    <name evidence="10" type="primary">TAF6</name>
</gene>
<evidence type="ECO:0000256" key="3">
    <source>
        <dbReference type="ARBA" id="ARBA00023015"/>
    </source>
</evidence>
<feature type="compositionally biased region" description="Low complexity" evidence="8">
    <location>
        <begin position="483"/>
        <end position="495"/>
    </location>
</feature>
<keyword evidence="4" id="KW-0804">Transcription</keyword>
<dbReference type="FunFam" id="1.10.20.10:FF:000030">
    <property type="entry name" value="Transcription initiation factor TFIID subunit 6"/>
    <property type="match status" value="1"/>
</dbReference>
<evidence type="ECO:0000256" key="4">
    <source>
        <dbReference type="ARBA" id="ARBA00023163"/>
    </source>
</evidence>
<evidence type="ECO:0000256" key="1">
    <source>
        <dbReference type="ARBA" id="ARBA00004123"/>
    </source>
</evidence>
<dbReference type="InterPro" id="IPR004823">
    <property type="entry name" value="TAF_TATA-bd_Histone-like_dom"/>
</dbReference>
<dbReference type="Gene3D" id="1.25.40.770">
    <property type="entry name" value="TAF6, C-terminal HEAT repeat domain"/>
    <property type="match status" value="1"/>
</dbReference>